<dbReference type="InterPro" id="IPR011060">
    <property type="entry name" value="RibuloseP-bd_barrel"/>
</dbReference>
<dbReference type="GO" id="GO:0004640">
    <property type="term" value="F:phosphoribosylanthranilate isomerase activity"/>
    <property type="evidence" value="ECO:0007669"/>
    <property type="project" value="UniProtKB-UniRule"/>
</dbReference>
<comment type="caution">
    <text evidence="11">The sequence shown here is derived from an EMBL/GenBank/DDBJ whole genome shotgun (WGS) entry which is preliminary data.</text>
</comment>
<dbReference type="Proteomes" id="UP000177396">
    <property type="component" value="Unassembled WGS sequence"/>
</dbReference>
<evidence type="ECO:0000256" key="1">
    <source>
        <dbReference type="ARBA" id="ARBA00001164"/>
    </source>
</evidence>
<comment type="catalytic activity">
    <reaction evidence="1 9">
        <text>N-(5-phospho-beta-D-ribosyl)anthranilate = 1-(2-carboxyphenylamino)-1-deoxy-D-ribulose 5-phosphate</text>
        <dbReference type="Rhea" id="RHEA:21540"/>
        <dbReference type="ChEBI" id="CHEBI:18277"/>
        <dbReference type="ChEBI" id="CHEBI:58613"/>
        <dbReference type="EC" id="5.3.1.24"/>
    </reaction>
</comment>
<dbReference type="SUPFAM" id="SSF51366">
    <property type="entry name" value="Ribulose-phoshate binding barrel"/>
    <property type="match status" value="1"/>
</dbReference>
<dbReference type="PANTHER" id="PTHR42894:SF1">
    <property type="entry name" value="N-(5'-PHOSPHORIBOSYL)ANTHRANILATE ISOMERASE"/>
    <property type="match status" value="1"/>
</dbReference>
<evidence type="ECO:0000256" key="8">
    <source>
        <dbReference type="ARBA" id="ARBA00023235"/>
    </source>
</evidence>
<dbReference type="InterPro" id="IPR044643">
    <property type="entry name" value="TrpF_fam"/>
</dbReference>
<dbReference type="EC" id="5.3.1.24" evidence="3 9"/>
<keyword evidence="8 9" id="KW-0413">Isomerase</keyword>
<proteinExistence type="inferred from homology"/>
<name>A0A1F5YET1_9BACT</name>
<dbReference type="Gene3D" id="3.20.20.70">
    <property type="entry name" value="Aldolase class I"/>
    <property type="match status" value="1"/>
</dbReference>
<accession>A0A1F5YET1</accession>
<dbReference type="Pfam" id="PF00697">
    <property type="entry name" value="PRAI"/>
    <property type="match status" value="1"/>
</dbReference>
<keyword evidence="7 9" id="KW-0057">Aromatic amino acid biosynthesis</keyword>
<evidence type="ECO:0000256" key="5">
    <source>
        <dbReference type="ARBA" id="ARBA00022605"/>
    </source>
</evidence>
<feature type="domain" description="N-(5'phosphoribosyl) anthranilate isomerase (PRAI)" evidence="10">
    <location>
        <begin position="5"/>
        <end position="198"/>
    </location>
</feature>
<evidence type="ECO:0000313" key="11">
    <source>
        <dbReference type="EMBL" id="OGF98697.1"/>
    </source>
</evidence>
<evidence type="ECO:0000256" key="9">
    <source>
        <dbReference type="HAMAP-Rule" id="MF_00135"/>
    </source>
</evidence>
<protein>
    <recommendedName>
        <fullName evidence="4 9">N-(5'-phosphoribosyl)anthranilate isomerase</fullName>
        <shortName evidence="9">PRAI</shortName>
        <ecNumber evidence="3 9">5.3.1.24</ecNumber>
    </recommendedName>
</protein>
<dbReference type="PANTHER" id="PTHR42894">
    <property type="entry name" value="N-(5'-PHOSPHORIBOSYL)ANTHRANILATE ISOMERASE"/>
    <property type="match status" value="1"/>
</dbReference>
<evidence type="ECO:0000259" key="10">
    <source>
        <dbReference type="Pfam" id="PF00697"/>
    </source>
</evidence>
<keyword evidence="6 9" id="KW-0822">Tryptophan biosynthesis</keyword>
<keyword evidence="5 9" id="KW-0028">Amino-acid biosynthesis</keyword>
<dbReference type="EMBL" id="MFJB01000090">
    <property type="protein sequence ID" value="OGF98697.1"/>
    <property type="molecule type" value="Genomic_DNA"/>
</dbReference>
<evidence type="ECO:0000256" key="4">
    <source>
        <dbReference type="ARBA" id="ARBA00022272"/>
    </source>
</evidence>
<dbReference type="InterPro" id="IPR001240">
    <property type="entry name" value="PRAI_dom"/>
</dbReference>
<dbReference type="CDD" id="cd00405">
    <property type="entry name" value="PRAI"/>
    <property type="match status" value="1"/>
</dbReference>
<gene>
    <name evidence="9" type="primary">trpF</name>
    <name evidence="11" type="ORF">A2153_01420</name>
</gene>
<dbReference type="HAMAP" id="MF_00135">
    <property type="entry name" value="PRAI"/>
    <property type="match status" value="1"/>
</dbReference>
<dbReference type="InterPro" id="IPR013785">
    <property type="entry name" value="Aldolase_TIM"/>
</dbReference>
<evidence type="ECO:0000256" key="7">
    <source>
        <dbReference type="ARBA" id="ARBA00023141"/>
    </source>
</evidence>
<comment type="pathway">
    <text evidence="2 9">Amino-acid biosynthesis; L-tryptophan biosynthesis; L-tryptophan from chorismate: step 3/5.</text>
</comment>
<comment type="similarity">
    <text evidence="9">Belongs to the TrpF family.</text>
</comment>
<dbReference type="GO" id="GO:0000162">
    <property type="term" value="P:L-tryptophan biosynthetic process"/>
    <property type="evidence" value="ECO:0007669"/>
    <property type="project" value="UniProtKB-UniRule"/>
</dbReference>
<sequence>MKTLIKICGIKDLAEAGMAIKNGADILGFNLVKTSKRYIEPKVAKNIIKKIDRRKVEIAGVFQNEEKEKDIEITDFLKLDLVQLHGEEEPEIYRRLKTKIIKVFPVERDFDVDKLLLEMKQSKADFYLLDRRNQGSGERIDVEKARRVAEKFSLFLAGGLNPENVKKVVEKVKPYAVDVASGVESGGRKDMLKIQKFIRMVRSIS</sequence>
<dbReference type="AlphaFoldDB" id="A0A1F5YET1"/>
<dbReference type="UniPathway" id="UPA00035">
    <property type="reaction ID" value="UER00042"/>
</dbReference>
<organism evidence="11 12">
    <name type="scientific">Candidatus Gottesmanbacteria bacterium RBG_16_38_7b</name>
    <dbReference type="NCBI Taxonomy" id="1798372"/>
    <lineage>
        <taxon>Bacteria</taxon>
        <taxon>Candidatus Gottesmaniibacteriota</taxon>
    </lineage>
</organism>
<evidence type="ECO:0000256" key="2">
    <source>
        <dbReference type="ARBA" id="ARBA00004664"/>
    </source>
</evidence>
<reference evidence="11 12" key="1">
    <citation type="journal article" date="2016" name="Nat. Commun.">
        <title>Thousands of microbial genomes shed light on interconnected biogeochemical processes in an aquifer system.</title>
        <authorList>
            <person name="Anantharaman K."/>
            <person name="Brown C.T."/>
            <person name="Hug L.A."/>
            <person name="Sharon I."/>
            <person name="Castelle C.J."/>
            <person name="Probst A.J."/>
            <person name="Thomas B.C."/>
            <person name="Singh A."/>
            <person name="Wilkins M.J."/>
            <person name="Karaoz U."/>
            <person name="Brodie E.L."/>
            <person name="Williams K.H."/>
            <person name="Hubbard S.S."/>
            <person name="Banfield J.F."/>
        </authorList>
    </citation>
    <scope>NUCLEOTIDE SEQUENCE [LARGE SCALE GENOMIC DNA]</scope>
</reference>
<evidence type="ECO:0000256" key="3">
    <source>
        <dbReference type="ARBA" id="ARBA00012572"/>
    </source>
</evidence>
<evidence type="ECO:0000313" key="12">
    <source>
        <dbReference type="Proteomes" id="UP000177396"/>
    </source>
</evidence>
<evidence type="ECO:0000256" key="6">
    <source>
        <dbReference type="ARBA" id="ARBA00022822"/>
    </source>
</evidence>